<sequence>LHSATMGKGPEWSDTETIQLCRSWLETSEDPVVGTGQKKKSFAARLYEHWLDNKSEESGEARSVTAIIRRWKKLQPEVTKFCGVYAKVKSRERSGWSEEMYLDAALQVYADRHKQSFEFLAAWKELKDKPKWTTKLTSDGAARAKRKAGGEGDVARPIGRKAAKAERNKPSNDQASGGAAHLRFVMAAEKKAEVMEQQLHLTIFMQDPQSDESKEIFSIKRKDILAQLKKKVASTASQELDPDHSSQRQSTEAECTEVSAADKENDAPYSNNINTNNAGTTALV</sequence>
<proteinExistence type="predicted"/>
<evidence type="ECO:0000313" key="2">
    <source>
        <dbReference type="EMBL" id="KAE9165392.1"/>
    </source>
</evidence>
<dbReference type="EMBL" id="QXGC01005411">
    <property type="protein sequence ID" value="KAE9165392.1"/>
    <property type="molecule type" value="Genomic_DNA"/>
</dbReference>
<dbReference type="AlphaFoldDB" id="A0A6G0MEV8"/>
<feature type="non-terminal residue" evidence="2">
    <location>
        <position position="1"/>
    </location>
</feature>
<gene>
    <name evidence="2" type="ORF">PF004_g29515</name>
</gene>
<dbReference type="PANTHER" id="PTHR45023:SF4">
    <property type="entry name" value="GLYCINE-RICH PROTEIN-RELATED"/>
    <property type="match status" value="1"/>
</dbReference>
<feature type="compositionally biased region" description="Low complexity" evidence="1">
    <location>
        <begin position="271"/>
        <end position="284"/>
    </location>
</feature>
<feature type="region of interest" description="Disordered" evidence="1">
    <location>
        <begin position="137"/>
        <end position="178"/>
    </location>
</feature>
<name>A0A6G0MEV8_9STRA</name>
<feature type="region of interest" description="Disordered" evidence="1">
    <location>
        <begin position="233"/>
        <end position="284"/>
    </location>
</feature>
<dbReference type="Proteomes" id="UP000476176">
    <property type="component" value="Unassembled WGS sequence"/>
</dbReference>
<dbReference type="PANTHER" id="PTHR45023">
    <property type="match status" value="1"/>
</dbReference>
<evidence type="ECO:0000256" key="1">
    <source>
        <dbReference type="SAM" id="MobiDB-lite"/>
    </source>
</evidence>
<evidence type="ECO:0000313" key="3">
    <source>
        <dbReference type="Proteomes" id="UP000476176"/>
    </source>
</evidence>
<organism evidence="2 3">
    <name type="scientific">Phytophthora fragariae</name>
    <dbReference type="NCBI Taxonomy" id="53985"/>
    <lineage>
        <taxon>Eukaryota</taxon>
        <taxon>Sar</taxon>
        <taxon>Stramenopiles</taxon>
        <taxon>Oomycota</taxon>
        <taxon>Peronosporomycetes</taxon>
        <taxon>Peronosporales</taxon>
        <taxon>Peronosporaceae</taxon>
        <taxon>Phytophthora</taxon>
    </lineage>
</organism>
<evidence type="ECO:0008006" key="4">
    <source>
        <dbReference type="Google" id="ProtNLM"/>
    </source>
</evidence>
<comment type="caution">
    <text evidence="2">The sequence shown here is derived from an EMBL/GenBank/DDBJ whole genome shotgun (WGS) entry which is preliminary data.</text>
</comment>
<protein>
    <recommendedName>
        <fullName evidence="4">No apical meristem-associated C-terminal domain-containing protein</fullName>
    </recommendedName>
</protein>
<accession>A0A6G0MEV8</accession>
<reference evidence="2 3" key="1">
    <citation type="submission" date="2018-09" db="EMBL/GenBank/DDBJ databases">
        <title>Genomic investigation of the strawberry pathogen Phytophthora fragariae indicates pathogenicity is determined by transcriptional variation in three key races.</title>
        <authorList>
            <person name="Adams T.M."/>
            <person name="Armitage A.D."/>
            <person name="Sobczyk M.K."/>
            <person name="Bates H.J."/>
            <person name="Dunwell J.M."/>
            <person name="Nellist C.F."/>
            <person name="Harrison R.J."/>
        </authorList>
    </citation>
    <scope>NUCLEOTIDE SEQUENCE [LARGE SCALE GENOMIC DNA]</scope>
    <source>
        <strain evidence="2 3">BC-23</strain>
    </source>
</reference>